<dbReference type="InterPro" id="IPR004000">
    <property type="entry name" value="Actin"/>
</dbReference>
<dbReference type="PANTHER" id="PTHR11937">
    <property type="entry name" value="ACTIN"/>
    <property type="match status" value="1"/>
</dbReference>
<evidence type="ECO:0000256" key="1">
    <source>
        <dbReference type="RuleBase" id="RU000487"/>
    </source>
</evidence>
<dbReference type="Gene3D" id="3.30.420.40">
    <property type="match status" value="2"/>
</dbReference>
<reference evidence="2 3" key="1">
    <citation type="journal article" date="2018" name="MBio">
        <title>Comparative Genomics Reveals the Core Gene Toolbox for the Fungus-Insect Symbiosis.</title>
        <authorList>
            <person name="Wang Y."/>
            <person name="Stata M."/>
            <person name="Wang W."/>
            <person name="Stajich J.E."/>
            <person name="White M.M."/>
            <person name="Moncalvo J.M."/>
        </authorList>
    </citation>
    <scope>NUCLEOTIDE SEQUENCE [LARGE SCALE GENOMIC DNA]</scope>
    <source>
        <strain evidence="2 3">SWE-8-4</strain>
    </source>
</reference>
<dbReference type="SUPFAM" id="SSF53067">
    <property type="entry name" value="Actin-like ATPase domain"/>
    <property type="match status" value="2"/>
</dbReference>
<comment type="caution">
    <text evidence="2">The sequence shown here is derived from an EMBL/GenBank/DDBJ whole genome shotgun (WGS) entry which is preliminary data.</text>
</comment>
<dbReference type="STRING" id="133385.A0A2T9YU90"/>
<dbReference type="Pfam" id="PF00022">
    <property type="entry name" value="Actin"/>
    <property type="match status" value="1"/>
</dbReference>
<dbReference type="Proteomes" id="UP000245383">
    <property type="component" value="Unassembled WGS sequence"/>
</dbReference>
<sequence length="573" mass="64358">MCLKYEMEHTGLHGVMQKHILLECTRWKALRADILSNYIQTYKLQLALTPKSLPASISMRLVGKLLGEELKLSSTEIRKDPNVLCVKTTLATAKFFNAIALPRHLMLNNFYSGMSFGKKNELPIFEITTSYINVGFSGSSRPLQQVQLGNDALPRSDTEIEEEFTFKISEGPLYDLPLQKIKLQKAYAFLKHIILDIYQKHLLIDPRSINVVIVESPNLPKPIKYILSKVFLKDLLVPSITFFPSSVMSLFITGKLEGIVVQIGYEETTIMPVFDGRPLESHTLVTSVGDVMLSTHIRLLLQEHGTYKVLGANLQDKDKIHKIDASILNAKLCQYIIKHLIFASPLSPPISLINPKNLKKEELPQDSIDKKLEKWYMQSEFASDYSLQWVNDKGEKILISIPGWVRERALEVIFYGNNAEDIEGVTPLLIKCLKKLPLDLRRLLSGHIVVIGKISEVPNFKSRLVGDLVLLLSNELRWKALADHISASDLPEINSLDSSTCNDPNNNSHNSEELSPILNITKSSTEKCVSKFYKNSGSLFSPSICAWVGASIAISAGITGNEINIENLDKYKQ</sequence>
<protein>
    <submittedName>
        <fullName evidence="2">Uncharacterized protein</fullName>
    </submittedName>
</protein>
<name>A0A2T9YU90_9FUNG</name>
<dbReference type="SMART" id="SM00268">
    <property type="entry name" value="ACTIN"/>
    <property type="match status" value="1"/>
</dbReference>
<dbReference type="EMBL" id="MBFR01000045">
    <property type="protein sequence ID" value="PVU95891.1"/>
    <property type="molecule type" value="Genomic_DNA"/>
</dbReference>
<evidence type="ECO:0000313" key="3">
    <source>
        <dbReference type="Proteomes" id="UP000245383"/>
    </source>
</evidence>
<proteinExistence type="inferred from homology"/>
<dbReference type="OrthoDB" id="337660at2759"/>
<organism evidence="2 3">
    <name type="scientific">Smittium simulii</name>
    <dbReference type="NCBI Taxonomy" id="133385"/>
    <lineage>
        <taxon>Eukaryota</taxon>
        <taxon>Fungi</taxon>
        <taxon>Fungi incertae sedis</taxon>
        <taxon>Zoopagomycota</taxon>
        <taxon>Kickxellomycotina</taxon>
        <taxon>Harpellomycetes</taxon>
        <taxon>Harpellales</taxon>
        <taxon>Legeriomycetaceae</taxon>
        <taxon>Smittium</taxon>
    </lineage>
</organism>
<accession>A0A2T9YU90</accession>
<dbReference type="AlphaFoldDB" id="A0A2T9YU90"/>
<dbReference type="InterPro" id="IPR043129">
    <property type="entry name" value="ATPase_NBD"/>
</dbReference>
<dbReference type="Gene3D" id="3.90.640.10">
    <property type="entry name" value="Actin, Chain A, domain 4"/>
    <property type="match status" value="1"/>
</dbReference>
<keyword evidence="3" id="KW-1185">Reference proteome</keyword>
<comment type="similarity">
    <text evidence="1">Belongs to the actin family.</text>
</comment>
<evidence type="ECO:0000313" key="2">
    <source>
        <dbReference type="EMBL" id="PVU95891.1"/>
    </source>
</evidence>
<gene>
    <name evidence="2" type="ORF">BB561_001539</name>
</gene>